<feature type="transmembrane region" description="Helical" evidence="1">
    <location>
        <begin position="648"/>
        <end position="670"/>
    </location>
</feature>
<keyword evidence="1" id="KW-1133">Transmembrane helix</keyword>
<keyword evidence="1" id="KW-0472">Membrane</keyword>
<keyword evidence="1" id="KW-0812">Transmembrane</keyword>
<comment type="caution">
    <text evidence="2">The sequence shown here is derived from an EMBL/GenBank/DDBJ whole genome shotgun (WGS) entry which is preliminary data.</text>
</comment>
<evidence type="ECO:0000313" key="2">
    <source>
        <dbReference type="EMBL" id="MYD89491.1"/>
    </source>
</evidence>
<sequence length="684" mass="75508">MQLYRLGLPALHKWLLVAILLACSLTAVLPSPARAQGHAGAHHLFLVPRDPTGIQVLAHVAEIRIDQSFGYETIRTVVASYQLHNKQAEPTELTLHIQPASESPAEALALTGPPVLRRDGSLWPLVQVADNPTSAVMVLAPDERVELELSYELTGSTSIFPSVAYPIEPLRRWSTPPDSTRISIFTDFAPSPRNLQVLWPQGHEEHPNEIRWHWENALPWQGPAIRFIHRVAWDGIRAAEAAGDWIALGQGFHALYSASDESGDQRRLYYDQALAAFLEAMAERPTEAHYELARLYRTRITGSGGQADSHYLDLALDHARTAMALLPGERTVERQELIRWIEEGLTTKVRQATLNGNWPTVDKALAALEELPDEFANPDRVARLEAETATEQALQLLGAGAVAEAVAVEGESILDPSLLPDSRLIPLFSGWRVDVVASTQRLAIDLIAWTEVSQRSRLDTELAGLRRLVASVGNDASLDWSTTRDPESVHPQTDRLELNLTVRDSDAATRMADRMAPDSEWLLLRQILRTSWPSKIRNTGLVASQVRWDYTLDLTEVYSFWEAKAVSLDNRLVELASAGTSDTADKIRQGHLANTAAAWRSLADNTLILVSLDDGSGIFTDDTVWLGSRLDPFIQATRIRRSPDPLRLGLVLIWTTAAVSFAAVGMGRLLTSAPASEKQEQAAA</sequence>
<name>A0A6B1DQR2_9CHLR</name>
<organism evidence="2">
    <name type="scientific">Caldilineaceae bacterium SB0662_bin_9</name>
    <dbReference type="NCBI Taxonomy" id="2605258"/>
    <lineage>
        <taxon>Bacteria</taxon>
        <taxon>Bacillati</taxon>
        <taxon>Chloroflexota</taxon>
        <taxon>Caldilineae</taxon>
        <taxon>Caldilineales</taxon>
        <taxon>Caldilineaceae</taxon>
    </lineage>
</organism>
<gene>
    <name evidence="2" type="ORF">F4Y08_04000</name>
</gene>
<protein>
    <submittedName>
        <fullName evidence="2">Uncharacterized protein</fullName>
    </submittedName>
</protein>
<evidence type="ECO:0000256" key="1">
    <source>
        <dbReference type="SAM" id="Phobius"/>
    </source>
</evidence>
<accession>A0A6B1DQR2</accession>
<dbReference type="EMBL" id="VXPY01000024">
    <property type="protein sequence ID" value="MYD89491.1"/>
    <property type="molecule type" value="Genomic_DNA"/>
</dbReference>
<proteinExistence type="predicted"/>
<dbReference type="AlphaFoldDB" id="A0A6B1DQR2"/>
<reference evidence="2" key="1">
    <citation type="submission" date="2019-09" db="EMBL/GenBank/DDBJ databases">
        <title>Characterisation of the sponge microbiome using genome-centric metagenomics.</title>
        <authorList>
            <person name="Engelberts J.P."/>
            <person name="Robbins S.J."/>
            <person name="De Goeij J.M."/>
            <person name="Aranda M."/>
            <person name="Bell S.C."/>
            <person name="Webster N.S."/>
        </authorList>
    </citation>
    <scope>NUCLEOTIDE SEQUENCE</scope>
    <source>
        <strain evidence="2">SB0662_bin_9</strain>
    </source>
</reference>